<dbReference type="InterPro" id="IPR052530">
    <property type="entry name" value="NAD(P)H_nitroreductase"/>
</dbReference>
<feature type="domain" description="Nitroreductase" evidence="9">
    <location>
        <begin position="10"/>
        <end position="162"/>
    </location>
</feature>
<comment type="similarity">
    <text evidence="1 7">Belongs to the nitroreductase family.</text>
</comment>
<dbReference type="EC" id="1.-.-.-" evidence="7"/>
<dbReference type="Gene3D" id="3.40.109.10">
    <property type="entry name" value="NADH Oxidase"/>
    <property type="match status" value="1"/>
</dbReference>
<evidence type="ECO:0000256" key="6">
    <source>
        <dbReference type="ARBA" id="ARBA00023027"/>
    </source>
</evidence>
<feature type="binding site" evidence="8">
    <location>
        <position position="39"/>
    </location>
    <ligand>
        <name>FMN</name>
        <dbReference type="ChEBI" id="CHEBI:58210"/>
        <note>ligand shared between dimeric partners</note>
    </ligand>
</feature>
<organism evidence="10 11">
    <name type="scientific">Ventosimonas gracilis</name>
    <dbReference type="NCBI Taxonomy" id="1680762"/>
    <lineage>
        <taxon>Bacteria</taxon>
        <taxon>Pseudomonadati</taxon>
        <taxon>Pseudomonadota</taxon>
        <taxon>Gammaproteobacteria</taxon>
        <taxon>Pseudomonadales</taxon>
        <taxon>Ventosimonadaceae</taxon>
        <taxon>Ventosimonas</taxon>
    </lineage>
</organism>
<accession>A0A139SXX8</accession>
<feature type="binding site" description="in other chain" evidence="8">
    <location>
        <begin position="10"/>
        <end position="12"/>
    </location>
    <ligand>
        <name>FMN</name>
        <dbReference type="ChEBI" id="CHEBI:58210"/>
        <note>ligand shared between dimeric partners</note>
    </ligand>
</feature>
<evidence type="ECO:0000256" key="8">
    <source>
        <dbReference type="PIRSR" id="PIRSR000232-1"/>
    </source>
</evidence>
<keyword evidence="5 7" id="KW-0560">Oxidoreductase</keyword>
<feature type="binding site" description="in other chain" evidence="8">
    <location>
        <begin position="132"/>
        <end position="134"/>
    </location>
    <ligand>
        <name>FMN</name>
        <dbReference type="ChEBI" id="CHEBI:58210"/>
        <note>ligand shared between dimeric partners</note>
    </ligand>
</feature>
<dbReference type="PANTHER" id="PTHR43821:SF1">
    <property type="entry name" value="NAD(P)H NITROREDUCTASE YDJA-RELATED"/>
    <property type="match status" value="1"/>
</dbReference>
<dbReference type="SUPFAM" id="SSF55469">
    <property type="entry name" value="FMN-dependent nitroreductase-like"/>
    <property type="match status" value="1"/>
</dbReference>
<dbReference type="InterPro" id="IPR029479">
    <property type="entry name" value="Nitroreductase"/>
</dbReference>
<evidence type="ECO:0000313" key="11">
    <source>
        <dbReference type="Proteomes" id="UP000072660"/>
    </source>
</evidence>
<dbReference type="PIRSF" id="PIRSF000232">
    <property type="entry name" value="YdjA"/>
    <property type="match status" value="1"/>
</dbReference>
<name>A0A139SXX8_9GAMM</name>
<evidence type="ECO:0000256" key="3">
    <source>
        <dbReference type="ARBA" id="ARBA00022643"/>
    </source>
</evidence>
<reference evidence="10 11" key="1">
    <citation type="submission" date="2016-02" db="EMBL/GenBank/DDBJ databases">
        <authorList>
            <person name="Wen L."/>
            <person name="He K."/>
            <person name="Yang H."/>
        </authorList>
    </citation>
    <scope>NUCLEOTIDE SEQUENCE [LARGE SCALE GENOMIC DNA]</scope>
    <source>
        <strain evidence="10 11">CV58</strain>
    </source>
</reference>
<dbReference type="AlphaFoldDB" id="A0A139SXX8"/>
<evidence type="ECO:0000256" key="2">
    <source>
        <dbReference type="ARBA" id="ARBA00022630"/>
    </source>
</evidence>
<keyword evidence="3 7" id="KW-0288">FMN</keyword>
<gene>
    <name evidence="10" type="ORF">AXE65_08200</name>
</gene>
<keyword evidence="2 7" id="KW-0285">Flavoprotein</keyword>
<evidence type="ECO:0000256" key="7">
    <source>
        <dbReference type="PIRNR" id="PIRNR000232"/>
    </source>
</evidence>
<evidence type="ECO:0000256" key="5">
    <source>
        <dbReference type="ARBA" id="ARBA00023002"/>
    </source>
</evidence>
<keyword evidence="4 7" id="KW-0521">NADP</keyword>
<keyword evidence="11" id="KW-1185">Reference proteome</keyword>
<protein>
    <recommendedName>
        <fullName evidence="7">Putative NAD(P)H nitroreductase</fullName>
        <ecNumber evidence="7">1.-.-.-</ecNumber>
    </recommendedName>
</protein>
<dbReference type="RefSeq" id="WP_068386254.1">
    <property type="nucleotide sequence ID" value="NZ_LSZO01000003.1"/>
</dbReference>
<dbReference type="EMBL" id="LSZO01000003">
    <property type="protein sequence ID" value="KXU39475.1"/>
    <property type="molecule type" value="Genomic_DNA"/>
</dbReference>
<dbReference type="InterPro" id="IPR000415">
    <property type="entry name" value="Nitroreductase-like"/>
</dbReference>
<dbReference type="CDD" id="cd02135">
    <property type="entry name" value="YdjA-like"/>
    <property type="match status" value="1"/>
</dbReference>
<evidence type="ECO:0000256" key="1">
    <source>
        <dbReference type="ARBA" id="ARBA00007118"/>
    </source>
</evidence>
<evidence type="ECO:0000256" key="4">
    <source>
        <dbReference type="ARBA" id="ARBA00022857"/>
    </source>
</evidence>
<comment type="caution">
    <text evidence="10">The sequence shown here is derived from an EMBL/GenBank/DDBJ whole genome shotgun (WGS) entry which is preliminary data.</text>
</comment>
<evidence type="ECO:0000259" key="9">
    <source>
        <dbReference type="Pfam" id="PF00881"/>
    </source>
</evidence>
<evidence type="ECO:0000313" key="10">
    <source>
        <dbReference type="EMBL" id="KXU39475.1"/>
    </source>
</evidence>
<comment type="cofactor">
    <cofactor evidence="8">
        <name>FMN</name>
        <dbReference type="ChEBI" id="CHEBI:58210"/>
    </cofactor>
    <text evidence="8">Binds 1 FMN per subunit.</text>
</comment>
<dbReference type="InterPro" id="IPR026021">
    <property type="entry name" value="YdjA-like"/>
</dbReference>
<dbReference type="GO" id="GO:0016491">
    <property type="term" value="F:oxidoreductase activity"/>
    <property type="evidence" value="ECO:0007669"/>
    <property type="project" value="UniProtKB-UniRule"/>
</dbReference>
<sequence length="186" mass="20179">MEALTALHGRVSENRLTEPPPTLAQREALFQAALHVPDHGWLRPWRFVCIEGTARERLGDLFAKALLQKDPNASSAVLARARSAPLRAPLLVVVIARLHSPRMPEIEQLLSAGCAAHAIVLAAHAQGIGAIWRTGELAYESAVMQGLGLDEHERIVGFIYLGTVIGERRSPALLDTADFVSDWTGA</sequence>
<keyword evidence="6 7" id="KW-0520">NAD</keyword>
<dbReference type="Proteomes" id="UP000072660">
    <property type="component" value="Unassembled WGS sequence"/>
</dbReference>
<dbReference type="OrthoDB" id="9804207at2"/>
<proteinExistence type="inferred from homology"/>
<dbReference type="PANTHER" id="PTHR43821">
    <property type="entry name" value="NAD(P)H NITROREDUCTASE YDJA-RELATED"/>
    <property type="match status" value="1"/>
</dbReference>
<dbReference type="Pfam" id="PF00881">
    <property type="entry name" value="Nitroreductase"/>
    <property type="match status" value="1"/>
</dbReference>